<reference evidence="9 10" key="1">
    <citation type="journal article" date="2015" name="Genome Announc.">
        <title>Expanding the biotechnology potential of lactobacilli through comparative genomics of 213 strains and associated genera.</title>
        <authorList>
            <person name="Sun Z."/>
            <person name="Harris H.M."/>
            <person name="McCann A."/>
            <person name="Guo C."/>
            <person name="Argimon S."/>
            <person name="Zhang W."/>
            <person name="Yang X."/>
            <person name="Jeffery I.B."/>
            <person name="Cooney J.C."/>
            <person name="Kagawa T.F."/>
            <person name="Liu W."/>
            <person name="Song Y."/>
            <person name="Salvetti E."/>
            <person name="Wrobel A."/>
            <person name="Rasinkangas P."/>
            <person name="Parkhill J."/>
            <person name="Rea M.C."/>
            <person name="O'Sullivan O."/>
            <person name="Ritari J."/>
            <person name="Douillard F.P."/>
            <person name="Paul Ross R."/>
            <person name="Yang R."/>
            <person name="Briner A.E."/>
            <person name="Felis G.E."/>
            <person name="de Vos W.M."/>
            <person name="Barrangou R."/>
            <person name="Klaenhammer T.R."/>
            <person name="Caufield P.W."/>
            <person name="Cui Y."/>
            <person name="Zhang H."/>
            <person name="O'Toole P.W."/>
        </authorList>
    </citation>
    <scope>NUCLEOTIDE SEQUENCE [LARGE SCALE GENOMIC DNA]</scope>
    <source>
        <strain evidence="9 10">DSM 20505</strain>
    </source>
</reference>
<dbReference type="InterPro" id="IPR050260">
    <property type="entry name" value="FAD-bd_OxRdtase"/>
</dbReference>
<dbReference type="InterPro" id="IPR001763">
    <property type="entry name" value="Rhodanese-like_dom"/>
</dbReference>
<dbReference type="SUPFAM" id="SSF55424">
    <property type="entry name" value="FAD/NAD-linked reductases, dimerisation (C-terminal) domain"/>
    <property type="match status" value="1"/>
</dbReference>
<evidence type="ECO:0000256" key="5">
    <source>
        <dbReference type="ARBA" id="ARBA00023002"/>
    </source>
</evidence>
<evidence type="ECO:0000256" key="7">
    <source>
        <dbReference type="ARBA" id="ARBA00023284"/>
    </source>
</evidence>
<dbReference type="SMART" id="SM00450">
    <property type="entry name" value="RHOD"/>
    <property type="match status" value="1"/>
</dbReference>
<proteinExistence type="inferred from homology"/>
<dbReference type="STRING" id="1291052.FC18_GL000277"/>
<dbReference type="EMBL" id="AYYO01000055">
    <property type="protein sequence ID" value="KRM54473.1"/>
    <property type="molecule type" value="Genomic_DNA"/>
</dbReference>
<keyword evidence="5" id="KW-0560">Oxidoreductase</keyword>
<dbReference type="AlphaFoldDB" id="A0A0R1ZS34"/>
<dbReference type="PANTHER" id="PTHR43429">
    <property type="entry name" value="PYRIDINE NUCLEOTIDE-DISULFIDE OXIDOREDUCTASE DOMAIN-CONTAINING"/>
    <property type="match status" value="1"/>
</dbReference>
<organism evidence="9 10">
    <name type="scientific">Lacticaseibacillus sharpeae JCM 1186 = DSM 20505</name>
    <dbReference type="NCBI Taxonomy" id="1291052"/>
    <lineage>
        <taxon>Bacteria</taxon>
        <taxon>Bacillati</taxon>
        <taxon>Bacillota</taxon>
        <taxon>Bacilli</taxon>
        <taxon>Lactobacillales</taxon>
        <taxon>Lactobacillaceae</taxon>
        <taxon>Lacticaseibacillus</taxon>
    </lineage>
</organism>
<dbReference type="OrthoDB" id="9802028at2"/>
<sequence>MAKYLIIGGVAAGMSAATRLRRLQEDAEIIVFERGAHVSFANCGLPYYLGGEITDRDALLVQTPAKLKARFNLDVRENAAVTAIDATAKTVRVEPTTGAAYTESYDKLILAPGAKPVVPPISGLADAHNVFTLRNIADMDQIDSFIQAHKPRTAVVVGAGAIGLEMTESLVRQGLHVSLVDATSHVLPALDVEMAPALHTALQNHGVQLHLGAAVTAIGDHAVTLSDGQPLAADLILLSVGVRPETTLAQTAGVALEETTGGIAVNDQYQTSVADIYAVGDAIAVTNQLTGQPALISLASPANRQGRHVADVLSGVQTINKGGIGTAIVRVFDQVAATTGLNERQAQAAALNYRMVHLNGKDHAAYYPDAVGMSLKLVFDATTGKVLGAQAVGPRGVDKRIDVLATAIKAQMTVFDLEELELSYAPPFGVAKDPVNMLGYAAANVVQGLTHTIQWHELAGELAAGKKLLDVREPDEFATGHFKGAINIPLDQLRSRISELDKRADYIVSCQSGLRSYNAERLLRGHGFNVQNLDGAIGLAAPVIPELITTEVTV</sequence>
<evidence type="ECO:0000256" key="4">
    <source>
        <dbReference type="ARBA" id="ARBA00022827"/>
    </source>
</evidence>
<name>A0A0R1ZS34_9LACO</name>
<dbReference type="PRINTS" id="PR00411">
    <property type="entry name" value="PNDRDTASEI"/>
</dbReference>
<keyword evidence="4" id="KW-0274">FAD</keyword>
<dbReference type="Gene3D" id="3.50.50.60">
    <property type="entry name" value="FAD/NAD(P)-binding domain"/>
    <property type="match status" value="2"/>
</dbReference>
<dbReference type="PANTHER" id="PTHR43429:SF1">
    <property type="entry name" value="NAD(P)H SULFUR OXIDOREDUCTASE (COA-DEPENDENT)"/>
    <property type="match status" value="1"/>
</dbReference>
<keyword evidence="6" id="KW-0558">Oxidation</keyword>
<accession>A0A0R1ZS34</accession>
<comment type="similarity">
    <text evidence="2">Belongs to the class-III pyridine nucleotide-disulfide oxidoreductase family.</text>
</comment>
<comment type="caution">
    <text evidence="9">The sequence shown here is derived from an EMBL/GenBank/DDBJ whole genome shotgun (WGS) entry which is preliminary data.</text>
</comment>
<dbReference type="Gene3D" id="3.40.250.10">
    <property type="entry name" value="Rhodanese-like domain"/>
    <property type="match status" value="1"/>
</dbReference>
<protein>
    <submittedName>
        <fullName evidence="9">NoxC protein</fullName>
    </submittedName>
</protein>
<dbReference type="Proteomes" id="UP000051679">
    <property type="component" value="Unassembled WGS sequence"/>
</dbReference>
<dbReference type="Pfam" id="PF07992">
    <property type="entry name" value="Pyr_redox_2"/>
    <property type="match status" value="1"/>
</dbReference>
<evidence type="ECO:0000256" key="1">
    <source>
        <dbReference type="ARBA" id="ARBA00001974"/>
    </source>
</evidence>
<evidence type="ECO:0000256" key="2">
    <source>
        <dbReference type="ARBA" id="ARBA00009130"/>
    </source>
</evidence>
<dbReference type="RefSeq" id="WP_056976215.1">
    <property type="nucleotide sequence ID" value="NZ_AYYO01000055.1"/>
</dbReference>
<dbReference type="GO" id="GO:0016491">
    <property type="term" value="F:oxidoreductase activity"/>
    <property type="evidence" value="ECO:0007669"/>
    <property type="project" value="UniProtKB-KW"/>
</dbReference>
<dbReference type="CDD" id="cd01524">
    <property type="entry name" value="RHOD_Pyr_redox"/>
    <property type="match status" value="1"/>
</dbReference>
<dbReference type="InterPro" id="IPR016156">
    <property type="entry name" value="FAD/NAD-linked_Rdtase_dimer_sf"/>
</dbReference>
<keyword evidence="10" id="KW-1185">Reference proteome</keyword>
<evidence type="ECO:0000313" key="10">
    <source>
        <dbReference type="Proteomes" id="UP000051679"/>
    </source>
</evidence>
<dbReference type="PRINTS" id="PR00368">
    <property type="entry name" value="FADPNR"/>
</dbReference>
<gene>
    <name evidence="9" type="ORF">FC18_GL000277</name>
</gene>
<dbReference type="SUPFAM" id="SSF52821">
    <property type="entry name" value="Rhodanese/Cell cycle control phosphatase"/>
    <property type="match status" value="1"/>
</dbReference>
<dbReference type="InterPro" id="IPR036188">
    <property type="entry name" value="FAD/NAD-bd_sf"/>
</dbReference>
<keyword evidence="7" id="KW-0676">Redox-active center</keyword>
<dbReference type="PROSITE" id="PS50206">
    <property type="entry name" value="RHODANESE_3"/>
    <property type="match status" value="1"/>
</dbReference>
<dbReference type="InterPro" id="IPR004099">
    <property type="entry name" value="Pyr_nucl-diS_OxRdtase_dimer"/>
</dbReference>
<dbReference type="Pfam" id="PF02852">
    <property type="entry name" value="Pyr_redox_dim"/>
    <property type="match status" value="1"/>
</dbReference>
<dbReference type="PATRIC" id="fig|1291052.5.peg.286"/>
<comment type="cofactor">
    <cofactor evidence="1">
        <name>FAD</name>
        <dbReference type="ChEBI" id="CHEBI:57692"/>
    </cofactor>
</comment>
<dbReference type="Pfam" id="PF00581">
    <property type="entry name" value="Rhodanese"/>
    <property type="match status" value="1"/>
</dbReference>
<dbReference type="InterPro" id="IPR023753">
    <property type="entry name" value="FAD/NAD-binding_dom"/>
</dbReference>
<evidence type="ECO:0000259" key="8">
    <source>
        <dbReference type="PROSITE" id="PS50206"/>
    </source>
</evidence>
<dbReference type="SUPFAM" id="SSF51905">
    <property type="entry name" value="FAD/NAD(P)-binding domain"/>
    <property type="match status" value="1"/>
</dbReference>
<feature type="domain" description="Rhodanese" evidence="8">
    <location>
        <begin position="462"/>
        <end position="549"/>
    </location>
</feature>
<dbReference type="InterPro" id="IPR036873">
    <property type="entry name" value="Rhodanese-like_dom_sf"/>
</dbReference>
<evidence type="ECO:0000313" key="9">
    <source>
        <dbReference type="EMBL" id="KRM54473.1"/>
    </source>
</evidence>
<evidence type="ECO:0000256" key="3">
    <source>
        <dbReference type="ARBA" id="ARBA00022630"/>
    </source>
</evidence>
<evidence type="ECO:0000256" key="6">
    <source>
        <dbReference type="ARBA" id="ARBA00023097"/>
    </source>
</evidence>
<keyword evidence="3" id="KW-0285">Flavoprotein</keyword>